<name>A0A9P3L6S5_9APHY</name>
<dbReference type="PANTHER" id="PTHR31131:SF6">
    <property type="entry name" value="CASTOR ACT DOMAIN-CONTAINING PROTEIN"/>
    <property type="match status" value="1"/>
</dbReference>
<dbReference type="SUPFAM" id="SSF55021">
    <property type="entry name" value="ACT-like"/>
    <property type="match status" value="1"/>
</dbReference>
<feature type="region of interest" description="Disordered" evidence="1">
    <location>
        <begin position="346"/>
        <end position="471"/>
    </location>
</feature>
<feature type="compositionally biased region" description="Basic and acidic residues" evidence="1">
    <location>
        <begin position="433"/>
        <end position="446"/>
    </location>
</feature>
<feature type="domain" description="CASTOR ACT" evidence="2">
    <location>
        <begin position="95"/>
        <end position="156"/>
    </location>
</feature>
<dbReference type="InterPro" id="IPR027795">
    <property type="entry name" value="CASTOR_ACT_dom"/>
</dbReference>
<dbReference type="GO" id="GO:0006520">
    <property type="term" value="P:amino acid metabolic process"/>
    <property type="evidence" value="ECO:0007669"/>
    <property type="project" value="UniProtKB-ARBA"/>
</dbReference>
<dbReference type="InterPro" id="IPR045865">
    <property type="entry name" value="ACT-like_dom_sf"/>
</dbReference>
<reference evidence="3 4" key="1">
    <citation type="submission" date="2021-08" db="EMBL/GenBank/DDBJ databases">
        <title>Draft Genome Sequence of Phanerochaete sordida strain YK-624.</title>
        <authorList>
            <person name="Mori T."/>
            <person name="Dohra H."/>
            <person name="Suzuki T."/>
            <person name="Kawagishi H."/>
            <person name="Hirai H."/>
        </authorList>
    </citation>
    <scope>NUCLEOTIDE SEQUENCE [LARGE SCALE GENOMIC DNA]</scope>
    <source>
        <strain evidence="3 4">YK-624</strain>
    </source>
</reference>
<evidence type="ECO:0000313" key="3">
    <source>
        <dbReference type="EMBL" id="GJE84326.1"/>
    </source>
</evidence>
<sequence length="609" mass="66665">MATSATVSLLPVSLSLVHVPRSRIHDNIHSILRQLLLPSPTFLNVTINEVELSIFAEHHTLQDFELTANHEARLSRDQRRRPRPKDEWEPVEISYEKWNVLQIDSHSDGLDTSGARVHELSAPLAAAGISILYQSSYMSDFIFVKEHRLSEVMSLLGSAGFDLYQSDPENLTSQLSRLTSPILSPLTHPEEDDSSIHLLDLSAPPSITPENGAVLTRARSNTDASTKSSSSSPVHRRHEVEIPATADRTHNSGDRQTPTRSLSHSPSGSDVRVLDPDLTCIGLSDDTADMWGLKIVKLLAFPDLVLPTPSTPSPRMQRRRSLHPADLASVASLGVALDPTSCLSCAAEDGAPSESESDTVGSADTPCIGEDKEGRAASESPIFDLDEEARPWDEVDDDDDVEESSEGDSPEIPTPVHLQGRVHAKSSPVGKLRRPDLPHYDSDRTALYKPRARRRPAQQARPVQRPPPTQPLVPFFSFTRTPEGSSLTAPVALLAALFPASERSMVICSGELDVLDSRAASPSPYAVDPSDVDDDDDVSEELPEAEGTLRCLQIDLRKYGLDKFGLISRYSRTLEANGINHLYSSTYKTANLLVDKAHARRAQALLRSC</sequence>
<feature type="region of interest" description="Disordered" evidence="1">
    <location>
        <begin position="520"/>
        <end position="543"/>
    </location>
</feature>
<comment type="caution">
    <text evidence="3">The sequence shown here is derived from an EMBL/GenBank/DDBJ whole genome shotgun (WGS) entry which is preliminary data.</text>
</comment>
<protein>
    <submittedName>
        <fullName evidence="3">ACT domain-containing protein</fullName>
    </submittedName>
</protein>
<feature type="compositionally biased region" description="Polar residues" evidence="1">
    <location>
        <begin position="218"/>
        <end position="227"/>
    </location>
</feature>
<dbReference type="GO" id="GO:0046394">
    <property type="term" value="P:carboxylic acid biosynthetic process"/>
    <property type="evidence" value="ECO:0007669"/>
    <property type="project" value="UniProtKB-ARBA"/>
</dbReference>
<evidence type="ECO:0000256" key="1">
    <source>
        <dbReference type="SAM" id="MobiDB-lite"/>
    </source>
</evidence>
<dbReference type="OrthoDB" id="58529at2759"/>
<feature type="compositionally biased region" description="Low complexity" evidence="1">
    <location>
        <begin position="520"/>
        <end position="529"/>
    </location>
</feature>
<evidence type="ECO:0000313" key="4">
    <source>
        <dbReference type="Proteomes" id="UP000703269"/>
    </source>
</evidence>
<dbReference type="Gene3D" id="3.30.2130.10">
    <property type="entry name" value="VC0802-like"/>
    <property type="match status" value="2"/>
</dbReference>
<dbReference type="PANTHER" id="PTHR31131">
    <property type="entry name" value="CHROMOSOME 1, WHOLE GENOME SHOTGUN SEQUENCE"/>
    <property type="match status" value="1"/>
</dbReference>
<feature type="compositionally biased region" description="Polar residues" evidence="1">
    <location>
        <begin position="254"/>
        <end position="268"/>
    </location>
</feature>
<feature type="compositionally biased region" description="Acidic residues" evidence="1">
    <location>
        <begin position="394"/>
        <end position="409"/>
    </location>
</feature>
<proteinExistence type="predicted"/>
<feature type="compositionally biased region" description="Acidic residues" evidence="1">
    <location>
        <begin position="530"/>
        <end position="543"/>
    </location>
</feature>
<feature type="region of interest" description="Disordered" evidence="1">
    <location>
        <begin position="217"/>
        <end position="273"/>
    </location>
</feature>
<dbReference type="Proteomes" id="UP000703269">
    <property type="component" value="Unassembled WGS sequence"/>
</dbReference>
<evidence type="ECO:0000259" key="2">
    <source>
        <dbReference type="Pfam" id="PF13840"/>
    </source>
</evidence>
<accession>A0A9P3L6S5</accession>
<gene>
    <name evidence="3" type="ORF">PsYK624_004020</name>
</gene>
<dbReference type="Pfam" id="PF13840">
    <property type="entry name" value="ACT_7"/>
    <property type="match status" value="1"/>
</dbReference>
<organism evidence="3 4">
    <name type="scientific">Phanerochaete sordida</name>
    <dbReference type="NCBI Taxonomy" id="48140"/>
    <lineage>
        <taxon>Eukaryota</taxon>
        <taxon>Fungi</taxon>
        <taxon>Dikarya</taxon>
        <taxon>Basidiomycota</taxon>
        <taxon>Agaricomycotina</taxon>
        <taxon>Agaricomycetes</taxon>
        <taxon>Polyporales</taxon>
        <taxon>Phanerochaetaceae</taxon>
        <taxon>Phanerochaete</taxon>
    </lineage>
</organism>
<dbReference type="EMBL" id="BPQB01000001">
    <property type="protein sequence ID" value="GJE84326.1"/>
    <property type="molecule type" value="Genomic_DNA"/>
</dbReference>
<dbReference type="AlphaFoldDB" id="A0A9P3L6S5"/>
<keyword evidence="4" id="KW-1185">Reference proteome</keyword>
<dbReference type="InterPro" id="IPR051719">
    <property type="entry name" value="CASTOR_mTORC1"/>
</dbReference>